<accession>A0A3D9VAD5</accession>
<feature type="transmembrane region" description="Helical" evidence="2">
    <location>
        <begin position="100"/>
        <end position="123"/>
    </location>
</feature>
<reference evidence="4 5" key="1">
    <citation type="submission" date="2018-08" db="EMBL/GenBank/DDBJ databases">
        <title>Sequencing the genomes of 1000 actinobacteria strains.</title>
        <authorList>
            <person name="Klenk H.-P."/>
        </authorList>
    </citation>
    <scope>NUCLEOTIDE SEQUENCE [LARGE SCALE GENOMIC DNA]</scope>
    <source>
        <strain evidence="4 5">DSM 22891</strain>
    </source>
</reference>
<dbReference type="PANTHER" id="PTHR30487:SF0">
    <property type="entry name" value="PREPILIN LEADER PEPTIDASE_N-METHYLTRANSFERASE-RELATED"/>
    <property type="match status" value="1"/>
</dbReference>
<keyword evidence="2" id="KW-0812">Transmembrane</keyword>
<feature type="domain" description="Prepilin type IV endopeptidase peptidase" evidence="3">
    <location>
        <begin position="85"/>
        <end position="193"/>
    </location>
</feature>
<keyword evidence="4" id="KW-0489">Methyltransferase</keyword>
<feature type="transmembrane region" description="Helical" evidence="2">
    <location>
        <begin position="210"/>
        <end position="233"/>
    </location>
</feature>
<keyword evidence="4" id="KW-0808">Transferase</keyword>
<feature type="transmembrane region" description="Helical" evidence="2">
    <location>
        <begin position="171"/>
        <end position="198"/>
    </location>
</feature>
<feature type="transmembrane region" description="Helical" evidence="2">
    <location>
        <begin position="77"/>
        <end position="94"/>
    </location>
</feature>
<name>A0A3D9VAD5_THECX</name>
<dbReference type="Proteomes" id="UP000256485">
    <property type="component" value="Unassembled WGS sequence"/>
</dbReference>
<comment type="caution">
    <text evidence="4">The sequence shown here is derived from an EMBL/GenBank/DDBJ whole genome shotgun (WGS) entry which is preliminary data.</text>
</comment>
<dbReference type="PANTHER" id="PTHR30487">
    <property type="entry name" value="TYPE 4 PREPILIN-LIKE PROTEINS LEADER PEPTIDE-PROCESSING ENZYME"/>
    <property type="match status" value="1"/>
</dbReference>
<dbReference type="InterPro" id="IPR000045">
    <property type="entry name" value="Prepilin_IV_endopep_pep"/>
</dbReference>
<evidence type="ECO:0000256" key="1">
    <source>
        <dbReference type="ARBA" id="ARBA00005801"/>
    </source>
</evidence>
<dbReference type="GO" id="GO:0005886">
    <property type="term" value="C:plasma membrane"/>
    <property type="evidence" value="ECO:0007669"/>
    <property type="project" value="TreeGrafter"/>
</dbReference>
<evidence type="ECO:0000313" key="4">
    <source>
        <dbReference type="EMBL" id="REF38256.1"/>
    </source>
</evidence>
<dbReference type="GO" id="GO:0006465">
    <property type="term" value="P:signal peptide processing"/>
    <property type="evidence" value="ECO:0007669"/>
    <property type="project" value="TreeGrafter"/>
</dbReference>
<feature type="transmembrane region" description="Helical" evidence="2">
    <location>
        <begin position="52"/>
        <end position="70"/>
    </location>
</feature>
<dbReference type="InterPro" id="IPR050882">
    <property type="entry name" value="Prepilin_peptidase/N-MTase"/>
</dbReference>
<dbReference type="Pfam" id="PF01478">
    <property type="entry name" value="Peptidase_A24"/>
    <property type="match status" value="1"/>
</dbReference>
<keyword evidence="5" id="KW-1185">Reference proteome</keyword>
<dbReference type="GO" id="GO:0004190">
    <property type="term" value="F:aspartic-type endopeptidase activity"/>
    <property type="evidence" value="ECO:0007669"/>
    <property type="project" value="InterPro"/>
</dbReference>
<protein>
    <submittedName>
        <fullName evidence="4">Leader peptidase (Prepilin peptidase)/N-methyltransferase</fullName>
    </submittedName>
</protein>
<evidence type="ECO:0000256" key="2">
    <source>
        <dbReference type="SAM" id="Phobius"/>
    </source>
</evidence>
<dbReference type="RefSeq" id="WP_211310669.1">
    <property type="nucleotide sequence ID" value="NZ_QTUC01000001.1"/>
</dbReference>
<dbReference type="AlphaFoldDB" id="A0A3D9VAD5"/>
<dbReference type="GO" id="GO:0032259">
    <property type="term" value="P:methylation"/>
    <property type="evidence" value="ECO:0007669"/>
    <property type="project" value="UniProtKB-KW"/>
</dbReference>
<dbReference type="Gene3D" id="1.20.120.1220">
    <property type="match status" value="1"/>
</dbReference>
<sequence length="235" mass="23976">MTVSDVALVVGCGLLGVLAGAVIPPWVARLPEPPMVDGETKVPYAELARRPGLAVAGAALLAPCFGLLAWRLGTDAALPAVLYVATVGVLVGYVDLRVRLLPNAVVLPSYGVVIALLTVAAAWSDAWGSLLRALVGGIALWGFLAFLGVLAPSGMGFGDVKLGGVLGLTLGWFGLGHVVVGILVAFVLGGLVSLGMILTRRATRTTAIPFGPFLVLGFVVAVLGGDLLVDWYLGG</sequence>
<dbReference type="GO" id="GO:0008168">
    <property type="term" value="F:methyltransferase activity"/>
    <property type="evidence" value="ECO:0007669"/>
    <property type="project" value="UniProtKB-KW"/>
</dbReference>
<feature type="transmembrane region" description="Helical" evidence="2">
    <location>
        <begin position="130"/>
        <end position="151"/>
    </location>
</feature>
<evidence type="ECO:0000259" key="3">
    <source>
        <dbReference type="Pfam" id="PF01478"/>
    </source>
</evidence>
<evidence type="ECO:0000313" key="5">
    <source>
        <dbReference type="Proteomes" id="UP000256485"/>
    </source>
</evidence>
<keyword evidence="2" id="KW-0472">Membrane</keyword>
<comment type="similarity">
    <text evidence="1">Belongs to the peptidase A24 family.</text>
</comment>
<keyword evidence="2" id="KW-1133">Transmembrane helix</keyword>
<gene>
    <name evidence="4" type="ORF">DFJ64_3731</name>
</gene>
<organism evidence="4 5">
    <name type="scientific">Thermasporomyces composti</name>
    <dbReference type="NCBI Taxonomy" id="696763"/>
    <lineage>
        <taxon>Bacteria</taxon>
        <taxon>Bacillati</taxon>
        <taxon>Actinomycetota</taxon>
        <taxon>Actinomycetes</taxon>
        <taxon>Propionibacteriales</taxon>
        <taxon>Nocardioidaceae</taxon>
        <taxon>Thermasporomyces</taxon>
    </lineage>
</organism>
<dbReference type="EMBL" id="QTUC01000001">
    <property type="protein sequence ID" value="REF38256.1"/>
    <property type="molecule type" value="Genomic_DNA"/>
</dbReference>
<proteinExistence type="inferred from homology"/>